<evidence type="ECO:0000313" key="3">
    <source>
        <dbReference type="EMBL" id="ULP37611.1"/>
    </source>
</evidence>
<organism evidence="3 4">
    <name type="scientific">Mycolicibacterium rufum</name>
    <dbReference type="NCBI Taxonomy" id="318424"/>
    <lineage>
        <taxon>Bacteria</taxon>
        <taxon>Bacillati</taxon>
        <taxon>Actinomycetota</taxon>
        <taxon>Actinomycetes</taxon>
        <taxon>Mycobacteriales</taxon>
        <taxon>Mycobacteriaceae</taxon>
        <taxon>Mycolicibacterium</taxon>
    </lineage>
</organism>
<gene>
    <name evidence="3" type="ORF">MJO55_04025</name>
</gene>
<feature type="region of interest" description="Disordered" evidence="1">
    <location>
        <begin position="288"/>
        <end position="410"/>
    </location>
</feature>
<dbReference type="InterPro" id="IPR029058">
    <property type="entry name" value="AB_hydrolase_fold"/>
</dbReference>
<dbReference type="Proteomes" id="UP001055159">
    <property type="component" value="Chromosome"/>
</dbReference>
<reference evidence="3" key="1">
    <citation type="submission" date="2022-08" db="EMBL/GenBank/DDBJ databases">
        <title>Whole genome sequencing of non-tuberculosis mycobacteria type-strains.</title>
        <authorList>
            <person name="Igarashi Y."/>
            <person name="Osugi A."/>
            <person name="Mitarai S."/>
        </authorList>
    </citation>
    <scope>NUCLEOTIDE SEQUENCE</scope>
    <source>
        <strain evidence="3">JCM 16372</strain>
    </source>
</reference>
<evidence type="ECO:0000313" key="4">
    <source>
        <dbReference type="Proteomes" id="UP001055159"/>
    </source>
</evidence>
<keyword evidence="4" id="KW-1185">Reference proteome</keyword>
<dbReference type="InterPro" id="IPR013228">
    <property type="entry name" value="PE-PPE_C"/>
</dbReference>
<dbReference type="SUPFAM" id="SSF53474">
    <property type="entry name" value="alpha/beta-Hydrolases"/>
    <property type="match status" value="1"/>
</dbReference>
<dbReference type="EMBL" id="CP092427">
    <property type="protein sequence ID" value="ULP37611.1"/>
    <property type="molecule type" value="Genomic_DNA"/>
</dbReference>
<feature type="domain" description="PE-PPE" evidence="2">
    <location>
        <begin position="71"/>
        <end position="282"/>
    </location>
</feature>
<accession>A0ABY3UHE9</accession>
<sequence>MSAVGMAGVAVAGAALLGTAPTMSVSPQLLATLHYLRGTNIGYQPTQQEYEDFIGVVVNGTAAPTPDGPYEKVDYNAGFRPFSHGGFKDLTFDDSVAQGVTNLEAAQPAPGGIIFGFSQGAAVASQYKADHTGNTYILVANPNRPNGGILERFEGLHIPFLDVTFNGATPNTGDATIDVARQYDGWADFPTYLWNPLAVANAVAGMALVHGNTQFAVTAADLEAARNSGDSDYYQFDTGSNTAYYVIKTYPIPLLMPLDPFLPDPVIAALDAPLRKIIETAYNRDDYGTPTRATFFPRRQATTTVEPADDSAATTAQQRSAPDPEPQATEEPAAKRTTWQDRKRLREESRHAAEDRKADDTTADDTKADETKADDTKAGETKAGGAPTKAEPAPSESSAAGGSAADGAAA</sequence>
<feature type="compositionally biased region" description="Basic and acidic residues" evidence="1">
    <location>
        <begin position="332"/>
        <end position="380"/>
    </location>
</feature>
<dbReference type="Pfam" id="PF08237">
    <property type="entry name" value="PE-PPE"/>
    <property type="match status" value="1"/>
</dbReference>
<evidence type="ECO:0000259" key="2">
    <source>
        <dbReference type="Pfam" id="PF08237"/>
    </source>
</evidence>
<dbReference type="Gene3D" id="3.40.50.1820">
    <property type="entry name" value="alpha/beta hydrolase"/>
    <property type="match status" value="1"/>
</dbReference>
<name>A0ABY3UHE9_9MYCO</name>
<feature type="compositionally biased region" description="Low complexity" evidence="1">
    <location>
        <begin position="390"/>
        <end position="410"/>
    </location>
</feature>
<evidence type="ECO:0000256" key="1">
    <source>
        <dbReference type="SAM" id="MobiDB-lite"/>
    </source>
</evidence>
<protein>
    <submittedName>
        <fullName evidence="3">PE-PPE domain-containing protein</fullName>
    </submittedName>
</protein>
<dbReference type="RefSeq" id="WP_239735709.1">
    <property type="nucleotide sequence ID" value="NZ_CP092427.2"/>
</dbReference>
<proteinExistence type="predicted"/>